<evidence type="ECO:0000313" key="13">
    <source>
        <dbReference type="Proteomes" id="UP000472272"/>
    </source>
</evidence>
<reference evidence="12" key="2">
    <citation type="submission" date="2025-08" db="UniProtKB">
        <authorList>
            <consortium name="Ensembl"/>
        </authorList>
    </citation>
    <scope>IDENTIFICATION</scope>
</reference>
<evidence type="ECO:0000313" key="12">
    <source>
        <dbReference type="Ensembl" id="ENSPMRP00000014552.1"/>
    </source>
</evidence>
<dbReference type="Ensembl" id="ENSPMRT00000015546.1">
    <property type="protein sequence ID" value="ENSPMRP00000014552.1"/>
    <property type="gene ID" value="ENSPMRG00000009709.1"/>
</dbReference>
<evidence type="ECO:0000259" key="11">
    <source>
        <dbReference type="PROSITE" id="PS50262"/>
    </source>
</evidence>
<dbReference type="AlphaFoldDB" id="A0A670ITP2"/>
<organism evidence="12 13">
    <name type="scientific">Podarcis muralis</name>
    <name type="common">Wall lizard</name>
    <name type="synonym">Lacerta muralis</name>
    <dbReference type="NCBI Taxonomy" id="64176"/>
    <lineage>
        <taxon>Eukaryota</taxon>
        <taxon>Metazoa</taxon>
        <taxon>Chordata</taxon>
        <taxon>Craniata</taxon>
        <taxon>Vertebrata</taxon>
        <taxon>Euteleostomi</taxon>
        <taxon>Lepidosauria</taxon>
        <taxon>Squamata</taxon>
        <taxon>Bifurcata</taxon>
        <taxon>Unidentata</taxon>
        <taxon>Episquamata</taxon>
        <taxon>Laterata</taxon>
        <taxon>Lacertibaenia</taxon>
        <taxon>Lacertidae</taxon>
        <taxon>Podarcis</taxon>
    </lineage>
</organism>
<dbReference type="PANTHER" id="PTHR24233:SF3">
    <property type="entry name" value="P2Y PURINOCEPTOR 14"/>
    <property type="match status" value="1"/>
</dbReference>
<dbReference type="InterPro" id="IPR005466">
    <property type="entry name" value="P2Y14_rcpt"/>
</dbReference>
<dbReference type="CTD" id="9934"/>
<dbReference type="GeneID" id="114597891"/>
<dbReference type="PRINTS" id="PR00237">
    <property type="entry name" value="GPCRRHODOPSN"/>
</dbReference>
<evidence type="ECO:0000256" key="5">
    <source>
        <dbReference type="ARBA" id="ARBA00023040"/>
    </source>
</evidence>
<comment type="subcellular location">
    <subcellularLocation>
        <location evidence="1">Cell membrane</location>
        <topology evidence="1">Multi-pass membrane protein</topology>
    </subcellularLocation>
</comment>
<evidence type="ECO:0000256" key="7">
    <source>
        <dbReference type="ARBA" id="ARBA00023170"/>
    </source>
</evidence>
<dbReference type="KEGG" id="pmua:114597891"/>
<protein>
    <submittedName>
        <fullName evidence="12">Purinergic receptor P2Y14</fullName>
    </submittedName>
</protein>
<dbReference type="PROSITE" id="PS50262">
    <property type="entry name" value="G_PROTEIN_RECEP_F1_2"/>
    <property type="match status" value="1"/>
</dbReference>
<evidence type="ECO:0000256" key="4">
    <source>
        <dbReference type="ARBA" id="ARBA00022989"/>
    </source>
</evidence>
<keyword evidence="3 10" id="KW-0812">Transmembrane</keyword>
<dbReference type="OrthoDB" id="6163051at2759"/>
<accession>A0A670ITP2</accession>
<evidence type="ECO:0000256" key="8">
    <source>
        <dbReference type="ARBA" id="ARBA00023180"/>
    </source>
</evidence>
<dbReference type="Proteomes" id="UP000472272">
    <property type="component" value="Chromosome 5"/>
</dbReference>
<keyword evidence="4 10" id="KW-1133">Transmembrane helix</keyword>
<dbReference type="SUPFAM" id="SSF81321">
    <property type="entry name" value="Family A G protein-coupled receptor-like"/>
    <property type="match status" value="1"/>
</dbReference>
<evidence type="ECO:0000256" key="9">
    <source>
        <dbReference type="ARBA" id="ARBA00023224"/>
    </source>
</evidence>
<evidence type="ECO:0000256" key="1">
    <source>
        <dbReference type="ARBA" id="ARBA00004651"/>
    </source>
</evidence>
<feature type="transmembrane region" description="Helical" evidence="10">
    <location>
        <begin position="184"/>
        <end position="208"/>
    </location>
</feature>
<dbReference type="InterPro" id="IPR000276">
    <property type="entry name" value="GPCR_Rhodpsn"/>
</dbReference>
<evidence type="ECO:0000256" key="2">
    <source>
        <dbReference type="ARBA" id="ARBA00022475"/>
    </source>
</evidence>
<proteinExistence type="predicted"/>
<evidence type="ECO:0000256" key="3">
    <source>
        <dbReference type="ARBA" id="ARBA00022692"/>
    </source>
</evidence>
<keyword evidence="9" id="KW-0807">Transducer</keyword>
<keyword evidence="6 10" id="KW-0472">Membrane</keyword>
<dbReference type="PANTHER" id="PTHR24233">
    <property type="entry name" value="P2Y PURINOCEPTOR-RELATED G-PROTEIN COUPLED RECEPTOR"/>
    <property type="match status" value="1"/>
</dbReference>
<evidence type="ECO:0000256" key="6">
    <source>
        <dbReference type="ARBA" id="ARBA00023136"/>
    </source>
</evidence>
<feature type="domain" description="G-protein coupled receptors family 1 profile" evidence="11">
    <location>
        <begin position="37"/>
        <end position="294"/>
    </location>
</feature>
<dbReference type="OMA" id="FVHTVNY"/>
<dbReference type="GO" id="GO:0045028">
    <property type="term" value="F:G protein-coupled purinergic nucleotide receptor activity"/>
    <property type="evidence" value="ECO:0007669"/>
    <property type="project" value="InterPro"/>
</dbReference>
<dbReference type="Gene3D" id="1.20.1070.10">
    <property type="entry name" value="Rhodopsin 7-helix transmembrane proteins"/>
    <property type="match status" value="1"/>
</dbReference>
<dbReference type="GO" id="GO:0005886">
    <property type="term" value="C:plasma membrane"/>
    <property type="evidence" value="ECO:0007669"/>
    <property type="project" value="UniProtKB-SubCell"/>
</dbReference>
<dbReference type="GeneTree" id="ENSGT01110000267255"/>
<feature type="transmembrane region" description="Helical" evidence="10">
    <location>
        <begin position="94"/>
        <end position="115"/>
    </location>
</feature>
<dbReference type="PRINTS" id="PR01655">
    <property type="entry name" value="UDPGLUCOSER"/>
</dbReference>
<keyword evidence="13" id="KW-1185">Reference proteome</keyword>
<keyword evidence="2" id="KW-1003">Cell membrane</keyword>
<name>A0A670ITP2_PODMU</name>
<dbReference type="FunFam" id="1.20.1070.10:FF:000049">
    <property type="entry name" value="G-protein coupled receptor 87"/>
    <property type="match status" value="1"/>
</dbReference>
<keyword evidence="7" id="KW-0675">Receptor</keyword>
<gene>
    <name evidence="12" type="primary">P2RY14</name>
</gene>
<feature type="transmembrane region" description="Helical" evidence="10">
    <location>
        <begin position="54"/>
        <end position="74"/>
    </location>
</feature>
<keyword evidence="8" id="KW-0325">Glycoprotein</keyword>
<sequence>MPNSSTPLGNSCSFNEIIRKQVLPVAYGLIFLGGILLNGVAAWVFLYIPSKTSFIVYLKNIVVADLIMSLTFPFKVFADSEIGSWRLSVFVCRFSAVIFYLNMYISITLFGLIGFDRCYKVVKPQFITSFHTVRCSRCICVAVWALHIVISLPNTILTNQHPTKNLSKNCVNLKNELGVQWHKASNYICLGIFWAVFLLLIAFYSSIARKIYLSHQKFRKNSKRSRKKTNRNIFTIMLVFIICFVPYHVVRIPYTLSQTASHHYNCLTKEVLFYLKELSLLLCAANVCLDPIIYVFLCQPFKERLYQKLHLKLKVSEELENSRSKKSNVICETVVIP</sequence>
<reference evidence="12" key="3">
    <citation type="submission" date="2025-09" db="UniProtKB">
        <authorList>
            <consortium name="Ensembl"/>
        </authorList>
    </citation>
    <scope>IDENTIFICATION</scope>
</reference>
<evidence type="ECO:0000256" key="10">
    <source>
        <dbReference type="SAM" id="Phobius"/>
    </source>
</evidence>
<dbReference type="GO" id="GO:0061484">
    <property type="term" value="P:hematopoietic stem cell homeostasis"/>
    <property type="evidence" value="ECO:0007669"/>
    <property type="project" value="Ensembl"/>
</dbReference>
<dbReference type="Pfam" id="PF00001">
    <property type="entry name" value="7tm_1"/>
    <property type="match status" value="1"/>
</dbReference>
<feature type="transmembrane region" description="Helical" evidence="10">
    <location>
        <begin position="25"/>
        <end position="47"/>
    </location>
</feature>
<feature type="transmembrane region" description="Helical" evidence="10">
    <location>
        <begin position="229"/>
        <end position="249"/>
    </location>
</feature>
<dbReference type="PRINTS" id="PR01157">
    <property type="entry name" value="P2YPURNOCPTR"/>
</dbReference>
<dbReference type="InterPro" id="IPR017452">
    <property type="entry name" value="GPCR_Rhodpsn_7TM"/>
</dbReference>
<dbReference type="RefSeq" id="XP_028587143.1">
    <property type="nucleotide sequence ID" value="XM_028731310.1"/>
</dbReference>
<reference evidence="12 13" key="1">
    <citation type="journal article" date="2019" name="Proc. Natl. Acad. Sci. U.S.A.">
        <title>Regulatory changes in pterin and carotenoid genes underlie balanced color polymorphisms in the wall lizard.</title>
        <authorList>
            <person name="Andrade P."/>
            <person name="Pinho C."/>
            <person name="Perez I de Lanuza G."/>
            <person name="Afonso S."/>
            <person name="Brejcha J."/>
            <person name="Rubin C.J."/>
            <person name="Wallerman O."/>
            <person name="Pereira P."/>
            <person name="Sabatino S.J."/>
            <person name="Bellati A."/>
            <person name="Pellitteri-Rosa D."/>
            <person name="Bosakova Z."/>
            <person name="Bunikis I."/>
            <person name="Carretero M.A."/>
            <person name="Feiner N."/>
            <person name="Marsik P."/>
            <person name="Pauperio F."/>
            <person name="Salvi D."/>
            <person name="Soler L."/>
            <person name="While G.M."/>
            <person name="Uller T."/>
            <person name="Font E."/>
            <person name="Andersson L."/>
            <person name="Carneiro M."/>
        </authorList>
    </citation>
    <scope>NUCLEOTIDE SEQUENCE</scope>
</reference>
<feature type="transmembrane region" description="Helical" evidence="10">
    <location>
        <begin position="278"/>
        <end position="298"/>
    </location>
</feature>
<feature type="transmembrane region" description="Helical" evidence="10">
    <location>
        <begin position="136"/>
        <end position="157"/>
    </location>
</feature>
<keyword evidence="5" id="KW-0297">G-protein coupled receptor</keyword>